<dbReference type="KEGG" id="pla:Plav_1511"/>
<dbReference type="Gene3D" id="2.160.20.20">
    <property type="match status" value="1"/>
</dbReference>
<dbReference type="RefSeq" id="WP_012110416.1">
    <property type="nucleotide sequence ID" value="NC_009719.1"/>
</dbReference>
<dbReference type="SUPFAM" id="SSF103515">
    <property type="entry name" value="Autotransporter"/>
    <property type="match status" value="1"/>
</dbReference>
<dbReference type="Gene3D" id="2.40.128.130">
    <property type="entry name" value="Autotransporter beta-domain"/>
    <property type="match status" value="1"/>
</dbReference>
<dbReference type="OrthoDB" id="7930891at2"/>
<evidence type="ECO:0000313" key="2">
    <source>
        <dbReference type="EMBL" id="ABS63130.1"/>
    </source>
</evidence>
<dbReference type="HOGENOM" id="CLU_236113_0_0_5"/>
<dbReference type="EMBL" id="CP000774">
    <property type="protein sequence ID" value="ABS63130.1"/>
    <property type="molecule type" value="Genomic_DNA"/>
</dbReference>
<dbReference type="InterPro" id="IPR012332">
    <property type="entry name" value="Autotransporter_pectin_lyase_C"/>
</dbReference>
<reference evidence="2 3" key="1">
    <citation type="journal article" date="2011" name="Stand. Genomic Sci.">
        <title>Complete genome sequence of Parvibaculum lavamentivorans type strain (DS-1(T)).</title>
        <authorList>
            <person name="Schleheck D."/>
            <person name="Weiss M."/>
            <person name="Pitluck S."/>
            <person name="Bruce D."/>
            <person name="Land M.L."/>
            <person name="Han S."/>
            <person name="Saunders E."/>
            <person name="Tapia R."/>
            <person name="Detter C."/>
            <person name="Brettin T."/>
            <person name="Han J."/>
            <person name="Woyke T."/>
            <person name="Goodwin L."/>
            <person name="Pennacchio L."/>
            <person name="Nolan M."/>
            <person name="Cook A.M."/>
            <person name="Kjelleberg S."/>
            <person name="Thomas T."/>
        </authorList>
    </citation>
    <scope>NUCLEOTIDE SEQUENCE [LARGE SCALE GENOMIC DNA]</scope>
    <source>
        <strain evidence="3">DS-1 / DSM 13023 / NCIMB 13966</strain>
    </source>
</reference>
<evidence type="ECO:0000313" key="3">
    <source>
        <dbReference type="Proteomes" id="UP000006377"/>
    </source>
</evidence>
<protein>
    <submittedName>
        <fullName evidence="2">Outer membrane autotransporter barrel domain</fullName>
    </submittedName>
</protein>
<dbReference type="Pfam" id="PF03797">
    <property type="entry name" value="Autotransporter"/>
    <property type="match status" value="1"/>
</dbReference>
<dbReference type="STRING" id="402881.Plav_1511"/>
<dbReference type="InterPro" id="IPR005546">
    <property type="entry name" value="Autotransporte_beta"/>
</dbReference>
<dbReference type="PROSITE" id="PS51208">
    <property type="entry name" value="AUTOTRANSPORTER"/>
    <property type="match status" value="1"/>
</dbReference>
<proteinExistence type="predicted"/>
<sequence length="1886" mass="193792">MTTRHSKNITGTTGAIDSSLLGSAYSYYGGVVQTAHSSGKTASGVKRVFAAAMLSGASVLAVGIAGTGNAAAGTCVGPINETYTCAGTFDDTIEYDSGVDDVTLVLGPGSFIDTTENTSEHDHDNAGIVVVGESDMAIVNNGSIFTGDNTTWVETDEEYGYYAYLGDGHHGIAAYSNWDDAAVENTAFGTIVTTSSESHGMVAEALEGSASADNAGLIGTSGEDSHGISATAKYSVDVVNSGTITTDGTYSHGIWAALDSEYGYGSFGGIIEISNSGSIETSGESASGISANAEEGDVEIANSGSIVTEGDEALGIWAHGDDVDVVNTADGSIVTYGADAHGVYIFGDTVSLSNAGTIETYGEDAHAVVAYSGGIDTTTIVNTGLIQATGEEADAIRASGPTVRITNDVIEEDEEVVDYGVIRSEDGAAIHVTEADDARLYNNGAIYGNVSIETDEYGYAVNTGSISSDRKWKAALAIDAEEGDVVVVNDGDIEASGRKAKGVELEGYDVTLTNTGSIETWGSDGHAVDLEGDEEYGEVTLNNSGLIQASGEEADAVRASGETVRITNQAVLVPGETDAYDTTIYGIIRSEDGAAIRVDESDVVYVVNDGFIYSNISIEADDYAYVSNAGSVSSDRRWKAAVSADVEEGNAVIVNDGEIVTTASRAAGIEVDVELGDAYVVNSGTITTGSLEEGEPEGGWRSHGIDVFAEDTVLVLNTGDVTTYGHKAKGIRIETQEGTAAGVNSGTIDTWGEDSTGLIVTATSREHYDGYSYFDISGIALAGNIGSVETRGDDAMGVVAVAEGNFAAALNVLGGSISTSGDDAHGLVAVSGFESVEDALEGSEYSEGGEGSYAIAVNGLPPQLLAGFSGIGTEMGSGVLGEIADVLAEALPEGEYDPADFRSTIVTTGDGAIGVLAVSSNGGAVAGNLYGDVVTGVLHEEGYSVGGDHAYGVAAMSVDEGGAIAFNAYNASIVTNGAYAHGLLAISEDGDAMAMNKYASSIVTNGLGAVGIRVWTDGESDEYSSADALVWNVGSSVTTYGQGAQGIVAFSEEGDVTVANAPMTIGEGEDEEILAGLIETHGDEADGIWASGESDVDVYNSGSIITHGEGANGISASGDEVDIDNSGTIQTSGDEAFGVDMRGWSVSLDNSGTISTSGKYAHAVVGDSYSDLTTTVYNSGTIEATGKYANAVRVSGPTVHVTNTEDGVISSGDVAIYAFETKYASIANHGEVEGSIHVSAYDYEDFASTYIVNTGSVSGDIDTSFGESDDIIIVDGGTVGGAIFTGDGEDEVTISGTGVSIAKGIHGDGEGDLHVLFEQDDTVTFSDGIEGYAISNAHFVGFSSGTTVFDGVNIHTEEGEILVGEDATLATTIENAFAFADETSVLGRLKVVAGSSFGFSGDVVFDEGGTFETGLTGDGAGVVTGDTVRFASGSTIHVDAGAGFTETVGSDFLIASSESESGVTDDGASVTDNLILFKFLKVMNGDVVSEGAADELFLRIEVEETAFDLETEAKGTGNLLSVASALDVYIETQPLDNPLVQYLLQFETEEEQLAALLKVIKDTVPDESNASAGATIASTDLIYDMIMDRLSGGGFVVADGGMTGLSAGDAVLGGDGNWALWGRVGGSKASFTPSGVNGFDADSWGVSLGLDGEVAPALRLGFGGFYIASDVEENGAGANSTNDIAGYGFTTYMSWRPGAWYVNGALGYGMNTYDSRRTSLGSVNTADYDGTQFVARAEAGYMIVSGQWDLTPNVGLRYNRVDIDGYAETGPLPISVNSQTVDSLRAVAGVNARYTMPLDGGGKLIPEFGVKLLGELADPDGAITGQIVGGGVFVTQTTPRDDISYGVGTGITYEASDKFSIRVTYDGEFQSDYDEQALSAAIRWAF</sequence>
<feature type="domain" description="Autotransporter" evidence="1">
    <location>
        <begin position="1613"/>
        <end position="1886"/>
    </location>
</feature>
<dbReference type="SMART" id="SM00869">
    <property type="entry name" value="Autotransporter"/>
    <property type="match status" value="1"/>
</dbReference>
<name>A7HT97_PARL1</name>
<dbReference type="eggNOG" id="COG4625">
    <property type="taxonomic scope" value="Bacteria"/>
</dbReference>
<dbReference type="Proteomes" id="UP000006377">
    <property type="component" value="Chromosome"/>
</dbReference>
<keyword evidence="3" id="KW-1185">Reference proteome</keyword>
<organism evidence="2 3">
    <name type="scientific">Parvibaculum lavamentivorans (strain DS-1 / DSM 13023 / NCIMB 13966)</name>
    <dbReference type="NCBI Taxonomy" id="402881"/>
    <lineage>
        <taxon>Bacteria</taxon>
        <taxon>Pseudomonadati</taxon>
        <taxon>Pseudomonadota</taxon>
        <taxon>Alphaproteobacteria</taxon>
        <taxon>Hyphomicrobiales</taxon>
        <taxon>Parvibaculaceae</taxon>
        <taxon>Parvibaculum</taxon>
    </lineage>
</organism>
<gene>
    <name evidence="2" type="ordered locus">Plav_1511</name>
</gene>
<dbReference type="InterPro" id="IPR036709">
    <property type="entry name" value="Autotransporte_beta_dom_sf"/>
</dbReference>
<evidence type="ECO:0000259" key="1">
    <source>
        <dbReference type="PROSITE" id="PS51208"/>
    </source>
</evidence>
<accession>A7HT97</accession>